<comment type="similarity">
    <text evidence="2">Belongs to the amino acid-polyamine-organocation (APC) superfamily. Spore germination protein (SGP) (TC 2.A.3.9) family.</text>
</comment>
<proteinExistence type="inferred from homology"/>
<feature type="transmembrane region" description="Helical" evidence="8">
    <location>
        <begin position="43"/>
        <end position="64"/>
    </location>
</feature>
<dbReference type="GO" id="GO:0016020">
    <property type="term" value="C:membrane"/>
    <property type="evidence" value="ECO:0007669"/>
    <property type="project" value="UniProtKB-SubCell"/>
</dbReference>
<dbReference type="Pfam" id="PF03845">
    <property type="entry name" value="Spore_permease"/>
    <property type="match status" value="1"/>
</dbReference>
<dbReference type="Gene3D" id="1.20.1740.10">
    <property type="entry name" value="Amino acid/polyamine transporter I"/>
    <property type="match status" value="1"/>
</dbReference>
<dbReference type="NCBIfam" id="TIGR00912">
    <property type="entry name" value="2A0309"/>
    <property type="match status" value="1"/>
</dbReference>
<feature type="transmembrane region" description="Helical" evidence="8">
    <location>
        <begin position="150"/>
        <end position="170"/>
    </location>
</feature>
<feature type="transmembrane region" description="Helical" evidence="8">
    <location>
        <begin position="305"/>
        <end position="323"/>
    </location>
</feature>
<evidence type="ECO:0000256" key="8">
    <source>
        <dbReference type="SAM" id="Phobius"/>
    </source>
</evidence>
<dbReference type="AlphaFoldDB" id="A0A0W1APV6"/>
<evidence type="ECO:0000256" key="6">
    <source>
        <dbReference type="ARBA" id="ARBA00022989"/>
    </source>
</evidence>
<evidence type="ECO:0000313" key="9">
    <source>
        <dbReference type="EMBL" id="KTD83304.1"/>
    </source>
</evidence>
<dbReference type="Proteomes" id="UP000054709">
    <property type="component" value="Unassembled WGS sequence"/>
</dbReference>
<keyword evidence="4" id="KW-0309">Germination</keyword>
<feature type="transmembrane region" description="Helical" evidence="8">
    <location>
        <begin position="12"/>
        <end position="31"/>
    </location>
</feature>
<feature type="transmembrane region" description="Helical" evidence="8">
    <location>
        <begin position="190"/>
        <end position="210"/>
    </location>
</feature>
<gene>
    <name evidence="9" type="ORF">UQ64_02535</name>
</gene>
<feature type="transmembrane region" description="Helical" evidence="8">
    <location>
        <begin position="219"/>
        <end position="244"/>
    </location>
</feature>
<dbReference type="PANTHER" id="PTHR34975">
    <property type="entry name" value="SPORE GERMINATION PROTEIN A2"/>
    <property type="match status" value="1"/>
</dbReference>
<feature type="transmembrane region" description="Helical" evidence="8">
    <location>
        <begin position="85"/>
        <end position="103"/>
    </location>
</feature>
<evidence type="ECO:0000256" key="3">
    <source>
        <dbReference type="ARBA" id="ARBA00022448"/>
    </source>
</evidence>
<name>A0A0W1APV6_9BACL</name>
<comment type="caution">
    <text evidence="9">The sequence shown here is derived from an EMBL/GenBank/DDBJ whole genome shotgun (WGS) entry which is preliminary data.</text>
</comment>
<keyword evidence="6 8" id="KW-1133">Transmembrane helix</keyword>
<keyword evidence="7 8" id="KW-0472">Membrane</keyword>
<evidence type="ECO:0000313" key="10">
    <source>
        <dbReference type="Proteomes" id="UP000054709"/>
    </source>
</evidence>
<protein>
    <submittedName>
        <fullName evidence="9">Spore gernimation protein</fullName>
    </submittedName>
</protein>
<comment type="subcellular location">
    <subcellularLocation>
        <location evidence="1">Membrane</location>
        <topology evidence="1">Multi-pass membrane protein</topology>
    </subcellularLocation>
</comment>
<evidence type="ECO:0000256" key="2">
    <source>
        <dbReference type="ARBA" id="ARBA00007998"/>
    </source>
</evidence>
<sequence length="363" mass="39814">MSTEVKDRVTAIQATIILANYTIAAGVLTLPRTIVEASGSPDVWISIFLGGVISFLLGLIIVKLSQRFPGLTFFQYIGKIIGKPLGIVLSLGVIGYFLCIAGLEIRSVQEVTSFFLLEGTPPWAIVAAFMWIAFYLCRGGINAITSMCRLIVPITWTVFLGVCLLSFQVFDLNNLLPVLGNGLEPVWKGIRPSILTFTAGEAMLFVVAFMDKPQKAVKVIIAGTCISTIFYVLAVVATIGAFSIDGVVTRTWPFLDLVRSFEVNYLIFERFESLLLVIWIMQIFCTFCIAIYAGALGLSQVIHKNFKSCLLAMLPVVYIISRIPPNVNALFALGTGIGDCMLILFGLLPLPLLIITYFRRTVS</sequence>
<dbReference type="PANTHER" id="PTHR34975:SF2">
    <property type="entry name" value="SPORE GERMINATION PROTEIN A2"/>
    <property type="match status" value="1"/>
</dbReference>
<evidence type="ECO:0000256" key="1">
    <source>
        <dbReference type="ARBA" id="ARBA00004141"/>
    </source>
</evidence>
<evidence type="ECO:0000256" key="7">
    <source>
        <dbReference type="ARBA" id="ARBA00023136"/>
    </source>
</evidence>
<keyword evidence="5 8" id="KW-0812">Transmembrane</keyword>
<dbReference type="GO" id="GO:0009847">
    <property type="term" value="P:spore germination"/>
    <property type="evidence" value="ECO:0007669"/>
    <property type="project" value="InterPro"/>
</dbReference>
<reference evidence="9 10" key="1">
    <citation type="journal article" date="2015" name="Int. Biodeterior. Biodegradation">
        <title>Physiological and genetic screening methods for the isolation of methyl tert-butyl ether-degrading bacteria for bioremediation purposes.</title>
        <authorList>
            <person name="Guisado I.M."/>
            <person name="Purswani J."/>
            <person name="Gonzalez Lopez J."/>
            <person name="Pozo C."/>
        </authorList>
    </citation>
    <scope>NUCLEOTIDE SEQUENCE [LARGE SCALE GENOMIC DNA]</scope>
    <source>
        <strain evidence="9 10">SH7</strain>
    </source>
</reference>
<keyword evidence="10" id="KW-1185">Reference proteome</keyword>
<feature type="transmembrane region" description="Helical" evidence="8">
    <location>
        <begin position="329"/>
        <end position="358"/>
    </location>
</feature>
<organism evidence="9 10">
    <name type="scientific">Paenibacillus etheri</name>
    <dbReference type="NCBI Taxonomy" id="1306852"/>
    <lineage>
        <taxon>Bacteria</taxon>
        <taxon>Bacillati</taxon>
        <taxon>Bacillota</taxon>
        <taxon>Bacilli</taxon>
        <taxon>Bacillales</taxon>
        <taxon>Paenibacillaceae</taxon>
        <taxon>Paenibacillus</taxon>
    </lineage>
</organism>
<dbReference type="EMBL" id="LCZJ02000076">
    <property type="protein sequence ID" value="KTD83304.1"/>
    <property type="molecule type" value="Genomic_DNA"/>
</dbReference>
<dbReference type="OrthoDB" id="2716906at2"/>
<keyword evidence="3" id="KW-0813">Transport</keyword>
<evidence type="ECO:0000256" key="4">
    <source>
        <dbReference type="ARBA" id="ARBA00022544"/>
    </source>
</evidence>
<accession>A0A0W1APV6</accession>
<dbReference type="RefSeq" id="WP_060626811.1">
    <property type="nucleotide sequence ID" value="NZ_LCZJ02000076.1"/>
</dbReference>
<feature type="transmembrane region" description="Helical" evidence="8">
    <location>
        <begin position="274"/>
        <end position="298"/>
    </location>
</feature>
<evidence type="ECO:0000256" key="5">
    <source>
        <dbReference type="ARBA" id="ARBA00022692"/>
    </source>
</evidence>
<feature type="transmembrane region" description="Helical" evidence="8">
    <location>
        <begin position="123"/>
        <end position="141"/>
    </location>
</feature>
<dbReference type="InterPro" id="IPR004761">
    <property type="entry name" value="Spore_GerAB"/>
</dbReference>